<evidence type="ECO:0000313" key="8">
    <source>
        <dbReference type="EMBL" id="MDT9001270.1"/>
    </source>
</evidence>
<keyword evidence="3" id="KW-0808">Transferase</keyword>
<feature type="transmembrane region" description="Helical" evidence="7">
    <location>
        <begin position="243"/>
        <end position="261"/>
    </location>
</feature>
<protein>
    <submittedName>
        <fullName evidence="8">Glycosyltransferase</fullName>
    </submittedName>
</protein>
<sequence>MYPLLLSFLVATIATLLVIHSARSHGHLSADLDLSGPQKFHAAPVPRVGGVGLFAGMLACAAYAWWLNPEHARLGILLLLCGLPAFLAGLIEDITKRVSPFMRLIATAISAALAAWLLDAQIVRTDIPGLDWLVGTSVGALAATVFTVSGVANSVNIIDGFNGLSSMCVTLMLLSFCYVAHIVGDADLALWALAGVGAVLGFFVWNFPHGLIFLGDGGAYFLGFLVAELGVLLIARHPQVSPLFALMVCIYPVFETVFSIYRRRFIRATPPGLPDGIHLHSLVYRRLMRWAIGAADARALVRRNSMTAPYLWMLCISSLVPAVLFWDSTPMLAACMTLFGVSYVGLYWRIVRFRTPKWLVFRSPVRSVNDGSRALPVDGKNGSRE</sequence>
<proteinExistence type="predicted"/>
<dbReference type="Proteomes" id="UP001246372">
    <property type="component" value="Unassembled WGS sequence"/>
</dbReference>
<dbReference type="Pfam" id="PF00953">
    <property type="entry name" value="Glycos_transf_4"/>
    <property type="match status" value="1"/>
</dbReference>
<dbReference type="CDD" id="cd06912">
    <property type="entry name" value="GT_MraY_like"/>
    <property type="match status" value="1"/>
</dbReference>
<feature type="transmembrane region" description="Helical" evidence="7">
    <location>
        <begin position="132"/>
        <end position="152"/>
    </location>
</feature>
<organism evidence="8 9">
    <name type="scientific">Roseateles aquae</name>
    <dbReference type="NCBI Taxonomy" id="3077235"/>
    <lineage>
        <taxon>Bacteria</taxon>
        <taxon>Pseudomonadati</taxon>
        <taxon>Pseudomonadota</taxon>
        <taxon>Betaproteobacteria</taxon>
        <taxon>Burkholderiales</taxon>
        <taxon>Sphaerotilaceae</taxon>
        <taxon>Roseateles</taxon>
    </lineage>
</organism>
<dbReference type="RefSeq" id="WP_315652151.1">
    <property type="nucleotide sequence ID" value="NZ_JAVXZY010000008.1"/>
</dbReference>
<reference evidence="8" key="1">
    <citation type="submission" date="2023-09" db="EMBL/GenBank/DDBJ databases">
        <title>Paucibacter sp. APW11 Genome sequencing and assembly.</title>
        <authorList>
            <person name="Kim I."/>
        </authorList>
    </citation>
    <scope>NUCLEOTIDE SEQUENCE</scope>
    <source>
        <strain evidence="8">APW11</strain>
    </source>
</reference>
<keyword evidence="2" id="KW-1003">Cell membrane</keyword>
<feature type="transmembrane region" description="Helical" evidence="7">
    <location>
        <begin position="331"/>
        <end position="348"/>
    </location>
</feature>
<evidence type="ECO:0000256" key="6">
    <source>
        <dbReference type="ARBA" id="ARBA00023136"/>
    </source>
</evidence>
<feature type="transmembrane region" description="Helical" evidence="7">
    <location>
        <begin position="74"/>
        <end position="91"/>
    </location>
</feature>
<accession>A0ABU3PFB4</accession>
<keyword evidence="6 7" id="KW-0472">Membrane</keyword>
<evidence type="ECO:0000256" key="4">
    <source>
        <dbReference type="ARBA" id="ARBA00022692"/>
    </source>
</evidence>
<comment type="subcellular location">
    <subcellularLocation>
        <location evidence="1">Cell membrane</location>
        <topology evidence="1">Multi-pass membrane protein</topology>
    </subcellularLocation>
</comment>
<feature type="transmembrane region" description="Helical" evidence="7">
    <location>
        <begin position="308"/>
        <end position="325"/>
    </location>
</feature>
<dbReference type="PANTHER" id="PTHR22926:SF3">
    <property type="entry name" value="UNDECAPRENYL-PHOSPHATE ALPHA-N-ACETYLGLUCOSAMINYL 1-PHOSPHATE TRANSFERASE"/>
    <property type="match status" value="1"/>
</dbReference>
<keyword evidence="9" id="KW-1185">Reference proteome</keyword>
<evidence type="ECO:0000256" key="2">
    <source>
        <dbReference type="ARBA" id="ARBA00022475"/>
    </source>
</evidence>
<feature type="transmembrane region" description="Helical" evidence="7">
    <location>
        <begin position="189"/>
        <end position="207"/>
    </location>
</feature>
<name>A0ABU3PFB4_9BURK</name>
<feature type="transmembrane region" description="Helical" evidence="7">
    <location>
        <begin position="219"/>
        <end position="237"/>
    </location>
</feature>
<dbReference type="InterPro" id="IPR000715">
    <property type="entry name" value="Glycosyl_transferase_4"/>
</dbReference>
<keyword evidence="4 7" id="KW-0812">Transmembrane</keyword>
<feature type="transmembrane region" description="Helical" evidence="7">
    <location>
        <begin position="164"/>
        <end position="183"/>
    </location>
</feature>
<evidence type="ECO:0000256" key="3">
    <source>
        <dbReference type="ARBA" id="ARBA00022679"/>
    </source>
</evidence>
<evidence type="ECO:0000313" key="9">
    <source>
        <dbReference type="Proteomes" id="UP001246372"/>
    </source>
</evidence>
<feature type="transmembrane region" description="Helical" evidence="7">
    <location>
        <begin position="48"/>
        <end position="67"/>
    </location>
</feature>
<dbReference type="PANTHER" id="PTHR22926">
    <property type="entry name" value="PHOSPHO-N-ACETYLMURAMOYL-PENTAPEPTIDE-TRANSFERASE"/>
    <property type="match status" value="1"/>
</dbReference>
<evidence type="ECO:0000256" key="1">
    <source>
        <dbReference type="ARBA" id="ARBA00004651"/>
    </source>
</evidence>
<comment type="caution">
    <text evidence="8">The sequence shown here is derived from an EMBL/GenBank/DDBJ whole genome shotgun (WGS) entry which is preliminary data.</text>
</comment>
<keyword evidence="5 7" id="KW-1133">Transmembrane helix</keyword>
<evidence type="ECO:0000256" key="7">
    <source>
        <dbReference type="SAM" id="Phobius"/>
    </source>
</evidence>
<dbReference type="EMBL" id="JAVXZY010000008">
    <property type="protein sequence ID" value="MDT9001270.1"/>
    <property type="molecule type" value="Genomic_DNA"/>
</dbReference>
<gene>
    <name evidence="8" type="ORF">RQP53_18470</name>
</gene>
<evidence type="ECO:0000256" key="5">
    <source>
        <dbReference type="ARBA" id="ARBA00022989"/>
    </source>
</evidence>